<dbReference type="InParanoid" id="S8F113"/>
<dbReference type="Proteomes" id="UP000015241">
    <property type="component" value="Unassembled WGS sequence"/>
</dbReference>
<organism evidence="2 3">
    <name type="scientific">Fomitopsis schrenkii</name>
    <name type="common">Brown rot fungus</name>
    <dbReference type="NCBI Taxonomy" id="2126942"/>
    <lineage>
        <taxon>Eukaryota</taxon>
        <taxon>Fungi</taxon>
        <taxon>Dikarya</taxon>
        <taxon>Basidiomycota</taxon>
        <taxon>Agaricomycotina</taxon>
        <taxon>Agaricomycetes</taxon>
        <taxon>Polyporales</taxon>
        <taxon>Fomitopsis</taxon>
    </lineage>
</organism>
<evidence type="ECO:0000313" key="2">
    <source>
        <dbReference type="EMBL" id="EPS95530.1"/>
    </source>
</evidence>
<dbReference type="eggNOG" id="ENOG502R6JX">
    <property type="taxonomic scope" value="Eukaryota"/>
</dbReference>
<sequence length="444" mass="50162">MSEHFHKYRRGYAGRGRGAPSTPALSSESLPPERSLREGLHPIPVKALVRPTSQEVSNNDIVVENLEYLGSFNWTNATKPTVIIPGCPGIWRDRSLPYRVRPDSGIRFVDQTGYRMPKYPLYPLVRAVEIMSEDKGDSFDWNKVDFVTDRNGLRKLLRWLNDTGTAKDFRIDTQLAGTHTVLLNRWEKKTREEPNPRYSTYGFSFERESTDKAPGLEHAAATGYHRIIKYVCTTHSPATIRLVQDLDGLTMVVRFEVDACMPQTAGVSTQASRRQTDSTDLDSLSNMLSGLAVASDAGRSPQVDDDVSTSELSVIRAGQIIPQNSLIEMTTRSQNNAINYDWVEGYPQLFLSQTPHHFLAVHNRGEFQRIEKRNLSDLKKVDAQSQRDFRELRAALKTVQDLVVEHGERGRLSLVFSDGNLEVFERKSQASCLPEDVLNKFHGL</sequence>
<name>S8F113_FOMSC</name>
<gene>
    <name evidence="2" type="ORF">FOMPIDRAFT_1132233</name>
</gene>
<protein>
    <recommendedName>
        <fullName evidence="4">Geranylgeranyl pyrophosphate synthetase</fullName>
    </recommendedName>
</protein>
<evidence type="ECO:0000256" key="1">
    <source>
        <dbReference type="SAM" id="MobiDB-lite"/>
    </source>
</evidence>
<feature type="compositionally biased region" description="Low complexity" evidence="1">
    <location>
        <begin position="18"/>
        <end position="33"/>
    </location>
</feature>
<reference evidence="2 3" key="1">
    <citation type="journal article" date="2012" name="Science">
        <title>The Paleozoic origin of enzymatic lignin decomposition reconstructed from 31 fungal genomes.</title>
        <authorList>
            <person name="Floudas D."/>
            <person name="Binder M."/>
            <person name="Riley R."/>
            <person name="Barry K."/>
            <person name="Blanchette R.A."/>
            <person name="Henrissat B."/>
            <person name="Martinez A.T."/>
            <person name="Otillar R."/>
            <person name="Spatafora J.W."/>
            <person name="Yadav J.S."/>
            <person name="Aerts A."/>
            <person name="Benoit I."/>
            <person name="Boyd A."/>
            <person name="Carlson A."/>
            <person name="Copeland A."/>
            <person name="Coutinho P.M."/>
            <person name="de Vries R.P."/>
            <person name="Ferreira P."/>
            <person name="Findley K."/>
            <person name="Foster B."/>
            <person name="Gaskell J."/>
            <person name="Glotzer D."/>
            <person name="Gorecki P."/>
            <person name="Heitman J."/>
            <person name="Hesse C."/>
            <person name="Hori C."/>
            <person name="Igarashi K."/>
            <person name="Jurgens J.A."/>
            <person name="Kallen N."/>
            <person name="Kersten P."/>
            <person name="Kohler A."/>
            <person name="Kuees U."/>
            <person name="Kumar T.K.A."/>
            <person name="Kuo A."/>
            <person name="LaButti K."/>
            <person name="Larrondo L.F."/>
            <person name="Lindquist E."/>
            <person name="Ling A."/>
            <person name="Lombard V."/>
            <person name="Lucas S."/>
            <person name="Lundell T."/>
            <person name="Martin R."/>
            <person name="McLaughlin D.J."/>
            <person name="Morgenstern I."/>
            <person name="Morin E."/>
            <person name="Murat C."/>
            <person name="Nagy L.G."/>
            <person name="Nolan M."/>
            <person name="Ohm R.A."/>
            <person name="Patyshakuliyeva A."/>
            <person name="Rokas A."/>
            <person name="Ruiz-Duenas F.J."/>
            <person name="Sabat G."/>
            <person name="Salamov A."/>
            <person name="Samejima M."/>
            <person name="Schmutz J."/>
            <person name="Slot J.C."/>
            <person name="St John F."/>
            <person name="Stenlid J."/>
            <person name="Sun H."/>
            <person name="Sun S."/>
            <person name="Syed K."/>
            <person name="Tsang A."/>
            <person name="Wiebenga A."/>
            <person name="Young D."/>
            <person name="Pisabarro A."/>
            <person name="Eastwood D.C."/>
            <person name="Martin F."/>
            <person name="Cullen D."/>
            <person name="Grigoriev I.V."/>
            <person name="Hibbett D.S."/>
        </authorList>
    </citation>
    <scope>NUCLEOTIDE SEQUENCE</scope>
    <source>
        <strain evidence="3">FP-58527</strain>
    </source>
</reference>
<accession>S8F113</accession>
<dbReference type="OrthoDB" id="420564at2759"/>
<dbReference type="HOGENOM" id="CLU_030046_0_1_1"/>
<feature type="region of interest" description="Disordered" evidence="1">
    <location>
        <begin position="9"/>
        <end position="37"/>
    </location>
</feature>
<evidence type="ECO:0008006" key="4">
    <source>
        <dbReference type="Google" id="ProtNLM"/>
    </source>
</evidence>
<evidence type="ECO:0000313" key="3">
    <source>
        <dbReference type="Proteomes" id="UP000015241"/>
    </source>
</evidence>
<dbReference type="AlphaFoldDB" id="S8F113"/>
<dbReference type="EMBL" id="KE504205">
    <property type="protein sequence ID" value="EPS95530.1"/>
    <property type="molecule type" value="Genomic_DNA"/>
</dbReference>
<dbReference type="PANTHER" id="PTHR35179">
    <property type="entry name" value="PROTEIN CBG02620"/>
    <property type="match status" value="1"/>
</dbReference>
<dbReference type="PANTHER" id="PTHR35179:SF2">
    <property type="entry name" value="START DOMAIN-CONTAINING PROTEIN"/>
    <property type="match status" value="1"/>
</dbReference>
<keyword evidence="3" id="KW-1185">Reference proteome</keyword>
<proteinExistence type="predicted"/>